<sequence>MDAEAGGGLHPRQAAEQMTRTRIHDLPMSLDGLATGEGQALDAPFGHAGIDDAFAQQHEPGIGAEIMARASSTPGPAGRRRPDGVVGPEALEADAFALGA</sequence>
<accession>A0A1G9VUK1</accession>
<keyword evidence="2" id="KW-1185">Reference proteome</keyword>
<evidence type="ECO:0000313" key="1">
    <source>
        <dbReference type="EMBL" id="SDM75617.1"/>
    </source>
</evidence>
<name>A0A1G9VUK1_9ACTN</name>
<protein>
    <submittedName>
        <fullName evidence="1">Uncharacterized protein</fullName>
    </submittedName>
</protein>
<dbReference type="Proteomes" id="UP000198680">
    <property type="component" value="Unassembled WGS sequence"/>
</dbReference>
<reference evidence="2" key="1">
    <citation type="submission" date="2016-10" db="EMBL/GenBank/DDBJ databases">
        <authorList>
            <person name="Varghese N."/>
            <person name="Submissions S."/>
        </authorList>
    </citation>
    <scope>NUCLEOTIDE SEQUENCE [LARGE SCALE GENOMIC DNA]</scope>
    <source>
        <strain evidence="2">DSM 45419</strain>
    </source>
</reference>
<dbReference type="STRING" id="1137991.SAMN05660642_03259"/>
<organism evidence="1 2">
    <name type="scientific">Geodermatophilus siccatus</name>
    <dbReference type="NCBI Taxonomy" id="1137991"/>
    <lineage>
        <taxon>Bacteria</taxon>
        <taxon>Bacillati</taxon>
        <taxon>Actinomycetota</taxon>
        <taxon>Actinomycetes</taxon>
        <taxon>Geodermatophilales</taxon>
        <taxon>Geodermatophilaceae</taxon>
        <taxon>Geodermatophilus</taxon>
    </lineage>
</organism>
<evidence type="ECO:0000313" key="2">
    <source>
        <dbReference type="Proteomes" id="UP000198680"/>
    </source>
</evidence>
<proteinExistence type="predicted"/>
<dbReference type="EMBL" id="FNHE01000008">
    <property type="protein sequence ID" value="SDM75617.1"/>
    <property type="molecule type" value="Genomic_DNA"/>
</dbReference>
<gene>
    <name evidence="1" type="ORF">SAMN05660642_03259</name>
</gene>
<dbReference type="AlphaFoldDB" id="A0A1G9VUK1"/>